<sequence length="134" mass="15013">MLRDVLVYGATEGVCAFRPGRFFAKFAEMKSRHTKPLRDDIQSIYLGNTMYGSTQPRHDKNHRPVPCDTCPQDNLTMLEGYVSDEALALNDCTHIDEMDDGDVRSDGFIQGHCYECNGPDDGDCGDGEDFHESD</sequence>
<gene>
    <name evidence="1" type="ORF">BJG93_00550</name>
</gene>
<dbReference type="KEGG" id="pspw:BJG93_00550"/>
<keyword evidence="2" id="KW-1185">Reference proteome</keyword>
<dbReference type="Proteomes" id="UP000179860">
    <property type="component" value="Chromosome 1"/>
</dbReference>
<dbReference type="AlphaFoldDB" id="A0A1I9YCM3"/>
<evidence type="ECO:0000313" key="2">
    <source>
        <dbReference type="Proteomes" id="UP000179860"/>
    </source>
</evidence>
<proteinExistence type="predicted"/>
<accession>A0A1I9YCM3</accession>
<dbReference type="RefSeq" id="WP_027198547.1">
    <property type="nucleotide sequence ID" value="NZ_CP017561.2"/>
</dbReference>
<reference evidence="1" key="1">
    <citation type="submission" date="2016-09" db="EMBL/GenBank/DDBJ databases">
        <title>The Complete Genome of Burkholderia sprentiae wsm5005.</title>
        <authorList>
            <person name="De Meyer S."/>
            <person name="Wang P."/>
            <person name="Terpolilli J."/>
        </authorList>
    </citation>
    <scope>NUCLEOTIDE SEQUENCE [LARGE SCALE GENOMIC DNA]</scope>
    <source>
        <strain evidence="1">WSM5005</strain>
    </source>
</reference>
<name>A0A1I9YCM3_9BURK</name>
<dbReference type="EMBL" id="CP017561">
    <property type="protein sequence ID" value="APA84056.1"/>
    <property type="molecule type" value="Genomic_DNA"/>
</dbReference>
<reference evidence="1" key="2">
    <citation type="submission" date="2021-06" db="EMBL/GenBank/DDBJ databases">
        <authorList>
            <person name="Rogers T.H."/>
            <person name="Ramsay J.P."/>
            <person name="Wang P."/>
            <person name="Terpolilli J."/>
        </authorList>
    </citation>
    <scope>NUCLEOTIDE SEQUENCE [LARGE SCALE GENOMIC DNA]</scope>
    <source>
        <strain evidence="1">WSM5005</strain>
    </source>
</reference>
<dbReference type="STRING" id="754502.BJG93_00550"/>
<protein>
    <submittedName>
        <fullName evidence="1">Uncharacterized protein</fullName>
    </submittedName>
</protein>
<organism evidence="1 2">
    <name type="scientific">Paraburkholderia sprentiae WSM5005</name>
    <dbReference type="NCBI Taxonomy" id="754502"/>
    <lineage>
        <taxon>Bacteria</taxon>
        <taxon>Pseudomonadati</taxon>
        <taxon>Pseudomonadota</taxon>
        <taxon>Betaproteobacteria</taxon>
        <taxon>Burkholderiales</taxon>
        <taxon>Burkholderiaceae</taxon>
        <taxon>Paraburkholderia</taxon>
    </lineage>
</organism>
<evidence type="ECO:0000313" key="1">
    <source>
        <dbReference type="EMBL" id="APA84056.1"/>
    </source>
</evidence>